<dbReference type="InterPro" id="IPR011014">
    <property type="entry name" value="MscS_channel_TM-2"/>
</dbReference>
<feature type="transmembrane region" description="Helical" evidence="7">
    <location>
        <begin position="20"/>
        <end position="40"/>
    </location>
</feature>
<dbReference type="InterPro" id="IPR045275">
    <property type="entry name" value="MscS_archaea/bacteria_type"/>
</dbReference>
<dbReference type="SUPFAM" id="SSF82689">
    <property type="entry name" value="Mechanosensitive channel protein MscS (YggB), C-terminal domain"/>
    <property type="match status" value="1"/>
</dbReference>
<evidence type="ECO:0000259" key="10">
    <source>
        <dbReference type="Pfam" id="PF21088"/>
    </source>
</evidence>
<evidence type="ECO:0000256" key="3">
    <source>
        <dbReference type="ARBA" id="ARBA00022475"/>
    </source>
</evidence>
<dbReference type="PANTHER" id="PTHR30221">
    <property type="entry name" value="SMALL-CONDUCTANCE MECHANOSENSITIVE CHANNEL"/>
    <property type="match status" value="1"/>
</dbReference>
<comment type="similarity">
    <text evidence="2 7">Belongs to the MscS (TC 1.A.23) family.</text>
</comment>
<evidence type="ECO:0000313" key="11">
    <source>
        <dbReference type="EMBL" id="RUO55018.1"/>
    </source>
</evidence>
<feature type="transmembrane region" description="Helical" evidence="7">
    <location>
        <begin position="87"/>
        <end position="116"/>
    </location>
</feature>
<evidence type="ECO:0000259" key="8">
    <source>
        <dbReference type="Pfam" id="PF00924"/>
    </source>
</evidence>
<gene>
    <name evidence="11" type="ORF">CWE25_06440</name>
</gene>
<evidence type="ECO:0000256" key="7">
    <source>
        <dbReference type="RuleBase" id="RU369025"/>
    </source>
</evidence>
<proteinExistence type="inferred from homology"/>
<feature type="transmembrane region" description="Helical" evidence="7">
    <location>
        <begin position="52"/>
        <end position="75"/>
    </location>
</feature>
<dbReference type="Pfam" id="PF05552">
    <property type="entry name" value="MS_channel_1st_1"/>
    <property type="match status" value="1"/>
</dbReference>
<dbReference type="PROSITE" id="PS01246">
    <property type="entry name" value="UPF0003"/>
    <property type="match status" value="1"/>
</dbReference>
<dbReference type="InterPro" id="IPR049278">
    <property type="entry name" value="MS_channel_C"/>
</dbReference>
<dbReference type="SUPFAM" id="SSF82861">
    <property type="entry name" value="Mechanosensitive channel protein MscS (YggB), transmembrane region"/>
    <property type="match status" value="1"/>
</dbReference>
<feature type="domain" description="Mechanosensitive ion channel transmembrane helices 2/3" evidence="10">
    <location>
        <begin position="63"/>
        <end position="103"/>
    </location>
</feature>
<evidence type="ECO:0000313" key="12">
    <source>
        <dbReference type="Proteomes" id="UP000287330"/>
    </source>
</evidence>
<dbReference type="InterPro" id="IPR006685">
    <property type="entry name" value="MscS_channel_2nd"/>
</dbReference>
<comment type="subunit">
    <text evidence="7">Homoheptamer.</text>
</comment>
<dbReference type="Gene3D" id="3.30.70.100">
    <property type="match status" value="1"/>
</dbReference>
<keyword evidence="7" id="KW-0997">Cell inner membrane</keyword>
<dbReference type="SUPFAM" id="SSF50182">
    <property type="entry name" value="Sm-like ribonucleoproteins"/>
    <property type="match status" value="1"/>
</dbReference>
<dbReference type="Gene3D" id="1.10.287.1260">
    <property type="match status" value="1"/>
</dbReference>
<keyword evidence="7" id="KW-0813">Transport</keyword>
<dbReference type="PANTHER" id="PTHR30221:SF1">
    <property type="entry name" value="SMALL-CONDUCTANCE MECHANOSENSITIVE CHANNEL"/>
    <property type="match status" value="1"/>
</dbReference>
<dbReference type="GO" id="GO:0008381">
    <property type="term" value="F:mechanosensitive monoatomic ion channel activity"/>
    <property type="evidence" value="ECO:0007669"/>
    <property type="project" value="InterPro"/>
</dbReference>
<evidence type="ECO:0000256" key="4">
    <source>
        <dbReference type="ARBA" id="ARBA00022692"/>
    </source>
</evidence>
<dbReference type="InterPro" id="IPR006686">
    <property type="entry name" value="MscS_channel_CS"/>
</dbReference>
<dbReference type="InterPro" id="IPR023408">
    <property type="entry name" value="MscS_beta-dom_sf"/>
</dbReference>
<evidence type="ECO:0000256" key="5">
    <source>
        <dbReference type="ARBA" id="ARBA00022989"/>
    </source>
</evidence>
<comment type="caution">
    <text evidence="7">Lacks conserved residue(s) required for the propagation of feature annotation.</text>
</comment>
<evidence type="ECO:0000256" key="2">
    <source>
        <dbReference type="ARBA" id="ARBA00008017"/>
    </source>
</evidence>
<dbReference type="InterPro" id="IPR010920">
    <property type="entry name" value="LSM_dom_sf"/>
</dbReference>
<keyword evidence="7" id="KW-0407">Ion channel</keyword>
<reference evidence="12" key="1">
    <citation type="journal article" date="2018" name="Front. Microbiol.">
        <title>Genome-Based Analysis Reveals the Taxonomy and Diversity of the Family Idiomarinaceae.</title>
        <authorList>
            <person name="Liu Y."/>
            <person name="Lai Q."/>
            <person name="Shao Z."/>
        </authorList>
    </citation>
    <scope>NUCLEOTIDE SEQUENCE [LARGE SCALE GENOMIC DNA]</scope>
    <source>
        <strain evidence="12">F23</strain>
    </source>
</reference>
<dbReference type="Gene3D" id="2.30.30.60">
    <property type="match status" value="1"/>
</dbReference>
<dbReference type="AlphaFoldDB" id="A0A432Y241"/>
<protein>
    <recommendedName>
        <fullName evidence="7">Small-conductance mechanosensitive channel</fullName>
    </recommendedName>
</protein>
<comment type="function">
    <text evidence="7">Mechanosensitive channel that participates in the regulation of osmotic pressure changes within the cell, opening in response to stretch forces in the membrane lipid bilayer, without the need for other proteins. Contributes to normal resistance to hypoosmotic shock. Forms an ion channel of 1.0 nanosiemens conductance with a slight preference for anions.</text>
</comment>
<dbReference type="Pfam" id="PF21088">
    <property type="entry name" value="MS_channel_1st"/>
    <property type="match status" value="1"/>
</dbReference>
<keyword evidence="3" id="KW-1003">Cell membrane</keyword>
<sequence>MQAIIDWINNNQDMLIEYSIKVIVAIIILFVASIATRVIASIMRKGMQKRQVDNAVISFLTAIVKSLIFIAALMVALNQVGVETTSFIAILGAAGLAIGLALQGSLSNIASGVLLIMFRPIRSGEYVEAANTAGTVEEINIFQTILKTPDNKVVYLPNSQVIGSAITNYNRESIRRIDLVIGVSYSANLQKTKAVLMDVLKNDERILQEPAPVVTVTALNSSSVDFNVRPWTKTEDVWPTRWDLLEKIKDRLDEEGIGIPFPQMDVHIQKQDKE</sequence>
<dbReference type="InterPro" id="IPR008910">
    <property type="entry name" value="MSC_TM_helix"/>
</dbReference>
<dbReference type="RefSeq" id="WP_110574061.1">
    <property type="nucleotide sequence ID" value="NZ_PIPV01000004.1"/>
</dbReference>
<evidence type="ECO:0000256" key="6">
    <source>
        <dbReference type="ARBA" id="ARBA00023136"/>
    </source>
</evidence>
<feature type="domain" description="Mechanosensitive ion channel MscS" evidence="8">
    <location>
        <begin position="105"/>
        <end position="171"/>
    </location>
</feature>
<dbReference type="InterPro" id="IPR049142">
    <property type="entry name" value="MS_channel_1st"/>
</dbReference>
<dbReference type="OrthoDB" id="9809206at2"/>
<dbReference type="Pfam" id="PF21082">
    <property type="entry name" value="MS_channel_3rd"/>
    <property type="match status" value="1"/>
</dbReference>
<keyword evidence="6 7" id="KW-0472">Membrane</keyword>
<feature type="domain" description="Mechanosensitive ion channel MscS C-terminal" evidence="9">
    <location>
        <begin position="177"/>
        <end position="259"/>
    </location>
</feature>
<dbReference type="Pfam" id="PF00924">
    <property type="entry name" value="MS_channel_2nd"/>
    <property type="match status" value="1"/>
</dbReference>
<comment type="caution">
    <text evidence="11">The sequence shown here is derived from an EMBL/GenBank/DDBJ whole genome shotgun (WGS) entry which is preliminary data.</text>
</comment>
<evidence type="ECO:0000256" key="1">
    <source>
        <dbReference type="ARBA" id="ARBA00004651"/>
    </source>
</evidence>
<organism evidence="11 12">
    <name type="scientific">Idiomarina fontislapidosi</name>
    <dbReference type="NCBI Taxonomy" id="263723"/>
    <lineage>
        <taxon>Bacteria</taxon>
        <taxon>Pseudomonadati</taxon>
        <taxon>Pseudomonadota</taxon>
        <taxon>Gammaproteobacteria</taxon>
        <taxon>Alteromonadales</taxon>
        <taxon>Idiomarinaceae</taxon>
        <taxon>Idiomarina</taxon>
    </lineage>
</organism>
<keyword evidence="5 7" id="KW-1133">Transmembrane helix</keyword>
<dbReference type="InterPro" id="IPR011066">
    <property type="entry name" value="MscS_channel_C_sf"/>
</dbReference>
<comment type="subcellular location">
    <subcellularLocation>
        <location evidence="7">Cell inner membrane</location>
        <topology evidence="7">Multi-pass membrane protein</topology>
    </subcellularLocation>
    <subcellularLocation>
        <location evidence="1">Cell membrane</location>
        <topology evidence="1">Multi-pass membrane protein</topology>
    </subcellularLocation>
</comment>
<name>A0A432Y241_9GAMM</name>
<keyword evidence="7" id="KW-0406">Ion transport</keyword>
<keyword evidence="12" id="KW-1185">Reference proteome</keyword>
<dbReference type="Proteomes" id="UP000287330">
    <property type="component" value="Unassembled WGS sequence"/>
</dbReference>
<dbReference type="EMBL" id="PIPV01000004">
    <property type="protein sequence ID" value="RUO55018.1"/>
    <property type="molecule type" value="Genomic_DNA"/>
</dbReference>
<dbReference type="GO" id="GO:0005886">
    <property type="term" value="C:plasma membrane"/>
    <property type="evidence" value="ECO:0007669"/>
    <property type="project" value="UniProtKB-SubCell"/>
</dbReference>
<accession>A0A432Y241</accession>
<evidence type="ECO:0000259" key="9">
    <source>
        <dbReference type="Pfam" id="PF21082"/>
    </source>
</evidence>
<keyword evidence="4 7" id="KW-0812">Transmembrane</keyword>